<evidence type="ECO:0008006" key="7">
    <source>
        <dbReference type="Google" id="ProtNLM"/>
    </source>
</evidence>
<feature type="chain" id="PRO_5036411303" description="Sodefrin-like factor" evidence="3">
    <location>
        <begin position="21"/>
        <end position="872"/>
    </location>
</feature>
<keyword evidence="3" id="KW-0732">Signal</keyword>
<proteinExistence type="predicted"/>
<keyword evidence="2" id="KW-0472">Membrane</keyword>
<accession>A0A815B6R0</accession>
<dbReference type="AlphaFoldDB" id="A0A815B6R0"/>
<evidence type="ECO:0000313" key="4">
    <source>
        <dbReference type="EMBL" id="CAF1265700.1"/>
    </source>
</evidence>
<keyword evidence="2" id="KW-1133">Transmembrane helix</keyword>
<feature type="compositionally biased region" description="Polar residues" evidence="1">
    <location>
        <begin position="823"/>
        <end position="834"/>
    </location>
</feature>
<evidence type="ECO:0000256" key="3">
    <source>
        <dbReference type="SAM" id="SignalP"/>
    </source>
</evidence>
<comment type="caution">
    <text evidence="4">The sequence shown here is derived from an EMBL/GenBank/DDBJ whole genome shotgun (WGS) entry which is preliminary data.</text>
</comment>
<keyword evidence="6" id="KW-1185">Reference proteome</keyword>
<dbReference type="OrthoDB" id="10016912at2759"/>
<dbReference type="EMBL" id="CAJNOQ010010975">
    <property type="protein sequence ID" value="CAF1265700.1"/>
    <property type="molecule type" value="Genomic_DNA"/>
</dbReference>
<dbReference type="EMBL" id="CAJOBC010020824">
    <property type="protein sequence ID" value="CAF4048390.1"/>
    <property type="molecule type" value="Genomic_DNA"/>
</dbReference>
<evidence type="ECO:0000313" key="6">
    <source>
        <dbReference type="Proteomes" id="UP000663829"/>
    </source>
</evidence>
<feature type="signal peptide" evidence="3">
    <location>
        <begin position="1"/>
        <end position="20"/>
    </location>
</feature>
<evidence type="ECO:0000256" key="1">
    <source>
        <dbReference type="SAM" id="MobiDB-lite"/>
    </source>
</evidence>
<feature type="transmembrane region" description="Helical" evidence="2">
    <location>
        <begin position="849"/>
        <end position="871"/>
    </location>
</feature>
<protein>
    <recommendedName>
        <fullName evidence="7">Sodefrin-like factor</fullName>
    </recommendedName>
</protein>
<reference evidence="4" key="1">
    <citation type="submission" date="2021-02" db="EMBL/GenBank/DDBJ databases">
        <authorList>
            <person name="Nowell W R."/>
        </authorList>
    </citation>
    <scope>NUCLEOTIDE SEQUENCE</scope>
</reference>
<feature type="region of interest" description="Disordered" evidence="1">
    <location>
        <begin position="803"/>
        <end position="840"/>
    </location>
</feature>
<dbReference type="Proteomes" id="UP000681722">
    <property type="component" value="Unassembled WGS sequence"/>
</dbReference>
<dbReference type="Proteomes" id="UP000663829">
    <property type="component" value="Unassembled WGS sequence"/>
</dbReference>
<sequence>MNFFAFSLILLVFNTIPTNGLECYKCYCADSAACPCNETESRQGNNTYCVITREHIGGNFDISLGHIGRNSTKVYIKNPHYISVRESVKYNDNTSEWETIPDLIAYGCNWDYCNQPELVPLLPGSLSLSLPNAWLDTFILGTNPSTCHECRDGPVCGDTDFFDISRCPEKACNATCILSDLFDNPDTNPLQFCYQSFCYGDESTSDLDIDTHRIQVDGIYYLDTRKFDIWEIDIFCRADDCSRPEIFNEIRSNLTTQINVNAFLSLRPDGLWCYSCDQCIDTTTCPCIDVEFKEGKDSYCIIERENIGQNFYTTIGYIARNSTKVYIKNPYYISVRESIKYNDDTSKWETTPDLIVYGCNWDYCNKAELVPQLPGSLSLSLPTAWLDTFILGTNPSTCHECRDVPACGDTDFFDISRCPEKACNATCILSDLFDNPDTNPLQFCYQSFCYEGESTPDFDIDTHRIEVDGIYYLDTRKFDIWEIDIFCRADDCSRPEIFNEIRSNLTQNVSVNAFLNLRPDGLWCYSCDQCIDTTTCPCIDTEFKEGKNSYCIIERENIGQNFYTTIGHIARNSTKVYIKNPYYISVRESIKYNDDTSKWETTPDLIVYGCNWDYCNKAELVPQLPGSLSLSLPTAWLDTFILGTNPSTCHECRDVPACGDTDFFDISRCPEKACNATCILSDLFDNPDTNPLQFCYQSFCYEGESTPDFDIDTHRIEVDGIYYLDTRKFDIWEIDIFCRADDCSRPEIFNEIRSNLTQNVSVDAFLNLQPNSTTAVSQLNTSQSTGATVRLSSTMSGNTNTFIPGTGSSTISTSSTALPPITQRTSASTPGNGDTTTSTQRTATITNSAAMYTFEYFVIIICSLCQLLAAIY</sequence>
<keyword evidence="2" id="KW-0812">Transmembrane</keyword>
<evidence type="ECO:0000313" key="5">
    <source>
        <dbReference type="EMBL" id="CAF4048390.1"/>
    </source>
</evidence>
<organism evidence="4 6">
    <name type="scientific">Didymodactylos carnosus</name>
    <dbReference type="NCBI Taxonomy" id="1234261"/>
    <lineage>
        <taxon>Eukaryota</taxon>
        <taxon>Metazoa</taxon>
        <taxon>Spiralia</taxon>
        <taxon>Gnathifera</taxon>
        <taxon>Rotifera</taxon>
        <taxon>Eurotatoria</taxon>
        <taxon>Bdelloidea</taxon>
        <taxon>Philodinida</taxon>
        <taxon>Philodinidae</taxon>
        <taxon>Didymodactylos</taxon>
    </lineage>
</organism>
<feature type="compositionally biased region" description="Low complexity" evidence="1">
    <location>
        <begin position="803"/>
        <end position="822"/>
    </location>
</feature>
<evidence type="ECO:0000256" key="2">
    <source>
        <dbReference type="SAM" id="Phobius"/>
    </source>
</evidence>
<name>A0A815B6R0_9BILA</name>
<gene>
    <name evidence="4" type="ORF">GPM918_LOCUS26829</name>
    <name evidence="5" type="ORF">SRO942_LOCUS27052</name>
</gene>